<dbReference type="AlphaFoldDB" id="A0A381NFN7"/>
<evidence type="ECO:0000256" key="4">
    <source>
        <dbReference type="ARBA" id="ARBA00023002"/>
    </source>
</evidence>
<dbReference type="GO" id="GO:0004420">
    <property type="term" value="F:hydroxymethylglutaryl-CoA reductase (NADPH) activity"/>
    <property type="evidence" value="ECO:0007669"/>
    <property type="project" value="UniProtKB-EC"/>
</dbReference>
<dbReference type="SUPFAM" id="SSF56542">
    <property type="entry name" value="Substrate-binding domain of HMG-CoA reductase"/>
    <property type="match status" value="1"/>
</dbReference>
<comment type="similarity">
    <text evidence="1">Belongs to the HMG-CoA reductase family.</text>
</comment>
<evidence type="ECO:0000256" key="3">
    <source>
        <dbReference type="ARBA" id="ARBA00022857"/>
    </source>
</evidence>
<dbReference type="GO" id="GO:0008299">
    <property type="term" value="P:isoprenoid biosynthetic process"/>
    <property type="evidence" value="ECO:0007669"/>
    <property type="project" value="InterPro"/>
</dbReference>
<evidence type="ECO:0000256" key="2">
    <source>
        <dbReference type="ARBA" id="ARBA00012999"/>
    </source>
</evidence>
<dbReference type="InterPro" id="IPR009023">
    <property type="entry name" value="HMG_CoA_Rdtase_NAD(P)-bd_sf"/>
</dbReference>
<dbReference type="InterPro" id="IPR023076">
    <property type="entry name" value="HMG_CoA_Rdtase_CS"/>
</dbReference>
<keyword evidence="4" id="KW-0560">Oxidoreductase</keyword>
<dbReference type="InterPro" id="IPR009029">
    <property type="entry name" value="HMG_CoA_Rdtase_sub-bd_dom_sf"/>
</dbReference>
<dbReference type="PANTHER" id="PTHR10572:SF24">
    <property type="entry name" value="3-HYDROXY-3-METHYLGLUTARYL-COENZYME A REDUCTASE"/>
    <property type="match status" value="1"/>
</dbReference>
<dbReference type="PRINTS" id="PR00071">
    <property type="entry name" value="HMGCOARDTASE"/>
</dbReference>
<evidence type="ECO:0000256" key="1">
    <source>
        <dbReference type="ARBA" id="ARBA00007661"/>
    </source>
</evidence>
<dbReference type="InterPro" id="IPR023074">
    <property type="entry name" value="HMG_CoA_Rdtase_cat_sf"/>
</dbReference>
<sequence>MPIPYNLAAEIARRLSKGADVADLKEALAPTFQDERPVPPPVPARGETTDDAVRKRVQFLEEFAGPLPHLTGKAPQPGAEELAGNIENLIGMTCIPTGIVGPLRINGLHAHGDFYVPLATSEGALVASYSRGAKVLTLAGGAACLTTIEQVQRAPGFAFDTMAEAIQFAAWVVGEFDQIRDVAGSRTQHGRLVNMRVQPQANFVYLILDFYPGDAAGQNMVTFAAAAVCEDLLRRTPVTPRHWIVESNMSGDKKGTSLSFFDTRGRHTTAEVTLPRSLVEERLRTTPERIGEVWRMSVIGGIQTGSIGVSGHVANAVAALFLACGQDVACVSEASTALHRMEVTEAGDLYACVTLPNLILGTVGGGTRLPTATESLRILGCLGDDRAAKLAEITAGLALAGEISIIAAMCTGEFAQAHEALGRPKQNAR</sequence>
<dbReference type="InterPro" id="IPR002202">
    <property type="entry name" value="HMG_CoA_Rdtase"/>
</dbReference>
<dbReference type="Pfam" id="PF00368">
    <property type="entry name" value="HMG-CoA_red"/>
    <property type="match status" value="1"/>
</dbReference>
<keyword evidence="3" id="KW-0521">NADP</keyword>
<dbReference type="Gene3D" id="3.30.70.420">
    <property type="entry name" value="Hydroxymethylglutaryl-CoA reductase, class I/II, NAD/NADP-binding domain"/>
    <property type="match status" value="1"/>
</dbReference>
<dbReference type="PANTHER" id="PTHR10572">
    <property type="entry name" value="3-HYDROXY-3-METHYLGLUTARYL-COENZYME A REDUCTASE"/>
    <property type="match status" value="1"/>
</dbReference>
<dbReference type="Gene3D" id="3.90.770.10">
    <property type="entry name" value="3-hydroxy-3-methylglutaryl-coenzyme A Reductase, Chain A, domain 2"/>
    <property type="match status" value="1"/>
</dbReference>
<dbReference type="EC" id="1.1.1.34" evidence="2"/>
<proteinExistence type="inferred from homology"/>
<dbReference type="PROSITE" id="PS00318">
    <property type="entry name" value="HMG_COA_REDUCTASE_2"/>
    <property type="match status" value="1"/>
</dbReference>
<evidence type="ECO:0000313" key="5">
    <source>
        <dbReference type="EMBL" id="SUZ52914.1"/>
    </source>
</evidence>
<dbReference type="EMBL" id="UINC01000302">
    <property type="protein sequence ID" value="SUZ52914.1"/>
    <property type="molecule type" value="Genomic_DNA"/>
</dbReference>
<dbReference type="SUPFAM" id="SSF55035">
    <property type="entry name" value="NAD-binding domain of HMG-CoA reductase"/>
    <property type="match status" value="1"/>
</dbReference>
<organism evidence="5">
    <name type="scientific">marine metagenome</name>
    <dbReference type="NCBI Taxonomy" id="408172"/>
    <lineage>
        <taxon>unclassified sequences</taxon>
        <taxon>metagenomes</taxon>
        <taxon>ecological metagenomes</taxon>
    </lineage>
</organism>
<name>A0A381NFN7_9ZZZZ</name>
<accession>A0A381NFN7</accession>
<dbReference type="PROSITE" id="PS50065">
    <property type="entry name" value="HMG_COA_REDUCTASE_4"/>
    <property type="match status" value="1"/>
</dbReference>
<protein>
    <recommendedName>
        <fullName evidence="2">hydroxymethylglutaryl-CoA reductase (NADPH)</fullName>
        <ecNumber evidence="2">1.1.1.34</ecNumber>
    </recommendedName>
</protein>
<gene>
    <name evidence="5" type="ORF">METZ01_LOCUS5768</name>
</gene>
<dbReference type="GO" id="GO:0015936">
    <property type="term" value="P:coenzyme A metabolic process"/>
    <property type="evidence" value="ECO:0007669"/>
    <property type="project" value="InterPro"/>
</dbReference>
<dbReference type="CDD" id="cd00643">
    <property type="entry name" value="HMG-CoA_reductase_classI"/>
    <property type="match status" value="1"/>
</dbReference>
<reference evidence="5" key="1">
    <citation type="submission" date="2018-05" db="EMBL/GenBank/DDBJ databases">
        <authorList>
            <person name="Lanie J.A."/>
            <person name="Ng W.-L."/>
            <person name="Kazmierczak K.M."/>
            <person name="Andrzejewski T.M."/>
            <person name="Davidsen T.M."/>
            <person name="Wayne K.J."/>
            <person name="Tettelin H."/>
            <person name="Glass J.I."/>
            <person name="Rusch D."/>
            <person name="Podicherti R."/>
            <person name="Tsui H.-C.T."/>
            <person name="Winkler M.E."/>
        </authorList>
    </citation>
    <scope>NUCLEOTIDE SEQUENCE</scope>
</reference>
<dbReference type="InterPro" id="IPR004554">
    <property type="entry name" value="HMG_CoA_Rdtase_eu_arc"/>
</dbReference>